<dbReference type="InterPro" id="IPR003594">
    <property type="entry name" value="HATPase_dom"/>
</dbReference>
<evidence type="ECO:0000256" key="7">
    <source>
        <dbReference type="ARBA" id="ARBA00022989"/>
    </source>
</evidence>
<dbReference type="CDD" id="cd12912">
    <property type="entry name" value="PDC2_MCP_like"/>
    <property type="match status" value="1"/>
</dbReference>
<keyword evidence="4" id="KW-0808">Transferase</keyword>
<evidence type="ECO:0000256" key="5">
    <source>
        <dbReference type="ARBA" id="ARBA00022692"/>
    </source>
</evidence>
<dbReference type="SUPFAM" id="SSF55874">
    <property type="entry name" value="ATPase domain of HSP90 chaperone/DNA topoisomerase II/histidine kinase"/>
    <property type="match status" value="1"/>
</dbReference>
<evidence type="ECO:0000256" key="3">
    <source>
        <dbReference type="ARBA" id="ARBA00022553"/>
    </source>
</evidence>
<keyword evidence="3" id="KW-0597">Phosphoprotein</keyword>
<comment type="subcellular location">
    <subcellularLocation>
        <location evidence="1">Cell membrane</location>
        <topology evidence="1">Multi-pass membrane protein</topology>
    </subcellularLocation>
</comment>
<keyword evidence="2" id="KW-1003">Cell membrane</keyword>
<dbReference type="PANTHER" id="PTHR34220">
    <property type="entry name" value="SENSOR HISTIDINE KINASE YPDA"/>
    <property type="match status" value="1"/>
</dbReference>
<dbReference type="InterPro" id="IPR010559">
    <property type="entry name" value="Sig_transdc_His_kin_internal"/>
</dbReference>
<evidence type="ECO:0000313" key="12">
    <source>
        <dbReference type="Proteomes" id="UP001527099"/>
    </source>
</evidence>
<dbReference type="CDD" id="cd06225">
    <property type="entry name" value="HAMP"/>
    <property type="match status" value="1"/>
</dbReference>
<dbReference type="Gene3D" id="1.10.8.500">
    <property type="entry name" value="HAMP domain in histidine kinase"/>
    <property type="match status" value="1"/>
</dbReference>
<feature type="domain" description="HAMP" evidence="10">
    <location>
        <begin position="321"/>
        <end position="373"/>
    </location>
</feature>
<keyword evidence="8 9" id="KW-0472">Membrane</keyword>
<keyword evidence="7 9" id="KW-1133">Transmembrane helix</keyword>
<dbReference type="Pfam" id="PF06580">
    <property type="entry name" value="His_kinase"/>
    <property type="match status" value="1"/>
</dbReference>
<feature type="transmembrane region" description="Helical" evidence="9">
    <location>
        <begin position="304"/>
        <end position="323"/>
    </location>
</feature>
<dbReference type="InterPro" id="IPR036890">
    <property type="entry name" value="HATPase_C_sf"/>
</dbReference>
<dbReference type="Gene3D" id="3.30.450.20">
    <property type="entry name" value="PAS domain"/>
    <property type="match status" value="1"/>
</dbReference>
<evidence type="ECO:0000256" key="8">
    <source>
        <dbReference type="ARBA" id="ARBA00023136"/>
    </source>
</evidence>
<dbReference type="EMBL" id="JAMDMX010000179">
    <property type="protein sequence ID" value="MCY9697971.1"/>
    <property type="molecule type" value="Genomic_DNA"/>
</dbReference>
<reference evidence="11 12" key="1">
    <citation type="submission" date="2022-05" db="EMBL/GenBank/DDBJ databases">
        <title>Genome Sequencing of Bee-Associated Microbes.</title>
        <authorList>
            <person name="Dunlap C."/>
        </authorList>
    </citation>
    <scope>NUCLEOTIDE SEQUENCE [LARGE SCALE GENOMIC DNA]</scope>
    <source>
        <strain evidence="11 12">NRRL B-14421</strain>
    </source>
</reference>
<keyword evidence="6 11" id="KW-0418">Kinase</keyword>
<dbReference type="Pfam" id="PF00672">
    <property type="entry name" value="HAMP"/>
    <property type="match status" value="1"/>
</dbReference>
<name>A0ABT4GPH4_9BACL</name>
<evidence type="ECO:0000256" key="6">
    <source>
        <dbReference type="ARBA" id="ARBA00022777"/>
    </source>
</evidence>
<evidence type="ECO:0000256" key="9">
    <source>
        <dbReference type="SAM" id="Phobius"/>
    </source>
</evidence>
<keyword evidence="12" id="KW-1185">Reference proteome</keyword>
<dbReference type="InterPro" id="IPR050640">
    <property type="entry name" value="Bact_2-comp_sensor_kinase"/>
</dbReference>
<dbReference type="PANTHER" id="PTHR34220:SF7">
    <property type="entry name" value="SENSOR HISTIDINE KINASE YPDA"/>
    <property type="match status" value="1"/>
</dbReference>
<evidence type="ECO:0000259" key="10">
    <source>
        <dbReference type="PROSITE" id="PS50885"/>
    </source>
</evidence>
<dbReference type="Pfam" id="PF02743">
    <property type="entry name" value="dCache_1"/>
    <property type="match status" value="1"/>
</dbReference>
<dbReference type="SUPFAM" id="SSF158472">
    <property type="entry name" value="HAMP domain-like"/>
    <property type="match status" value="1"/>
</dbReference>
<dbReference type="PROSITE" id="PS50885">
    <property type="entry name" value="HAMP"/>
    <property type="match status" value="1"/>
</dbReference>
<dbReference type="InterPro" id="IPR003660">
    <property type="entry name" value="HAMP_dom"/>
</dbReference>
<dbReference type="InterPro" id="IPR033479">
    <property type="entry name" value="dCache_1"/>
</dbReference>
<sequence length="595" mass="68345">MKWNIIRFKNLSLKWKSFLIFMILVSIPSLVLGAIVLFQTDQMLRRQAVDSTVRVLDTLDQNVTYIMENVEDISSYMIYDNQFRKYLYGGKDQEEKEFSNLQDSIHAFSAFQIINKRYLDSIELQGLNGVLLTIGEPVTVDESKWVREAEEAQGGYVWSGAYPVRSTWTGEQKYVISLIRQIHDINDLNKTIGLVRIRLSESYFYSLISTKGFSPLTGSVSIVDSAGEILSHENKFYIGKTYPDSVLVNQMNEGKNLFSYSNKSGGYLVVARKIDHTNWYLVAKVDELEIIKNLDAIRTSIKGMTLFSITLGIMALIGFYWVIIRPIIELTRITIQVEQGDFEPKFKVKSNDEIGRLGLRFNKMLRTIQRLIETKYKLEIQHKESELKALQNQIDPHFLYNTLDTIHWTARLENAKDTSKLIVALSKLFRISLSNGKLWITLEQELEYVRNYLILQKQRVYFPLYYEIDREDHLANVLVPKKIIQPLVENCIIHGFKENRESGFIEIRCTSKDGSLCIDVMDDGGGFNPQQARSVISGDSEHGFALRNIQERLTLLFGETCGLQFFVGEGNGAHVRITLPIIQNEEAMNNRMGKG</sequence>
<gene>
    <name evidence="11" type="ORF">M5X19_34710</name>
</gene>
<evidence type="ECO:0000313" key="11">
    <source>
        <dbReference type="EMBL" id="MCY9697971.1"/>
    </source>
</evidence>
<dbReference type="Gene3D" id="3.30.565.10">
    <property type="entry name" value="Histidine kinase-like ATPase, C-terminal domain"/>
    <property type="match status" value="1"/>
</dbReference>
<comment type="caution">
    <text evidence="11">The sequence shown here is derived from an EMBL/GenBank/DDBJ whole genome shotgun (WGS) entry which is preliminary data.</text>
</comment>
<dbReference type="RefSeq" id="WP_268618507.1">
    <property type="nucleotide sequence ID" value="NZ_JAMDMX010000179.1"/>
</dbReference>
<dbReference type="SMART" id="SM00304">
    <property type="entry name" value="HAMP"/>
    <property type="match status" value="1"/>
</dbReference>
<dbReference type="GO" id="GO:0016301">
    <property type="term" value="F:kinase activity"/>
    <property type="evidence" value="ECO:0007669"/>
    <property type="project" value="UniProtKB-KW"/>
</dbReference>
<protein>
    <submittedName>
        <fullName evidence="11">Sensor histidine kinase</fullName>
    </submittedName>
</protein>
<evidence type="ECO:0000256" key="4">
    <source>
        <dbReference type="ARBA" id="ARBA00022679"/>
    </source>
</evidence>
<dbReference type="Proteomes" id="UP001527099">
    <property type="component" value="Unassembled WGS sequence"/>
</dbReference>
<feature type="transmembrane region" description="Helical" evidence="9">
    <location>
        <begin position="18"/>
        <end position="38"/>
    </location>
</feature>
<proteinExistence type="predicted"/>
<evidence type="ECO:0000256" key="1">
    <source>
        <dbReference type="ARBA" id="ARBA00004651"/>
    </source>
</evidence>
<accession>A0ABT4GPH4</accession>
<dbReference type="Pfam" id="PF02518">
    <property type="entry name" value="HATPase_c"/>
    <property type="match status" value="1"/>
</dbReference>
<evidence type="ECO:0000256" key="2">
    <source>
        <dbReference type="ARBA" id="ARBA00022475"/>
    </source>
</evidence>
<keyword evidence="5 9" id="KW-0812">Transmembrane</keyword>
<organism evidence="11 12">
    <name type="scientific">Paenibacillus alginolyticus</name>
    <dbReference type="NCBI Taxonomy" id="59839"/>
    <lineage>
        <taxon>Bacteria</taxon>
        <taxon>Bacillati</taxon>
        <taxon>Bacillota</taxon>
        <taxon>Bacilli</taxon>
        <taxon>Bacillales</taxon>
        <taxon>Paenibacillaceae</taxon>
        <taxon>Paenibacillus</taxon>
    </lineage>
</organism>